<dbReference type="AlphaFoldDB" id="A0A1H3E9E1"/>
<gene>
    <name evidence="1" type="ORF">SAMN04488069_10333</name>
</gene>
<proteinExistence type="predicted"/>
<sequence length="74" mass="8145">MLKDIHLLENALATDDMVLSQETNVLNLFTFYASALRIPRQVAWVHPVTHVPACIEWLQDGAEISKATCVPAGA</sequence>
<accession>A0A1H3E9E1</accession>
<dbReference type="Proteomes" id="UP000199249">
    <property type="component" value="Unassembled WGS sequence"/>
</dbReference>
<evidence type="ECO:0000313" key="1">
    <source>
        <dbReference type="EMBL" id="SDX75275.1"/>
    </source>
</evidence>
<reference evidence="2" key="1">
    <citation type="submission" date="2016-10" db="EMBL/GenBank/DDBJ databases">
        <authorList>
            <person name="Varghese N."/>
            <person name="Submissions S."/>
        </authorList>
    </citation>
    <scope>NUCLEOTIDE SEQUENCE [LARGE SCALE GENOMIC DNA]</scope>
    <source>
        <strain evidence="2">CGMCC 1.8975</strain>
    </source>
</reference>
<evidence type="ECO:0000313" key="2">
    <source>
        <dbReference type="Proteomes" id="UP000199249"/>
    </source>
</evidence>
<name>A0A1H3E9E1_9BACT</name>
<protein>
    <submittedName>
        <fullName evidence="1">Uncharacterized protein</fullName>
    </submittedName>
</protein>
<organism evidence="1 2">
    <name type="scientific">Hymenobacter psychrophilus</name>
    <dbReference type="NCBI Taxonomy" id="651662"/>
    <lineage>
        <taxon>Bacteria</taxon>
        <taxon>Pseudomonadati</taxon>
        <taxon>Bacteroidota</taxon>
        <taxon>Cytophagia</taxon>
        <taxon>Cytophagales</taxon>
        <taxon>Hymenobacteraceae</taxon>
        <taxon>Hymenobacter</taxon>
    </lineage>
</organism>
<dbReference type="EMBL" id="FNOV01000003">
    <property type="protein sequence ID" value="SDX75275.1"/>
    <property type="molecule type" value="Genomic_DNA"/>
</dbReference>
<keyword evidence="2" id="KW-1185">Reference proteome</keyword>